<name>A0A3B0V829_9ZZZZ</name>
<evidence type="ECO:0000259" key="5">
    <source>
        <dbReference type="PROSITE" id="PS51296"/>
    </source>
</evidence>
<evidence type="ECO:0000256" key="2">
    <source>
        <dbReference type="ARBA" id="ARBA00022723"/>
    </source>
</evidence>
<dbReference type="InterPro" id="IPR036922">
    <property type="entry name" value="Rieske_2Fe-2S_sf"/>
</dbReference>
<dbReference type="AlphaFoldDB" id="A0A3B0V829"/>
<evidence type="ECO:0000256" key="3">
    <source>
        <dbReference type="ARBA" id="ARBA00023004"/>
    </source>
</evidence>
<evidence type="ECO:0000313" key="6">
    <source>
        <dbReference type="EMBL" id="VAW39041.1"/>
    </source>
</evidence>
<dbReference type="PROSITE" id="PS51296">
    <property type="entry name" value="RIESKE"/>
    <property type="match status" value="1"/>
</dbReference>
<evidence type="ECO:0000256" key="1">
    <source>
        <dbReference type="ARBA" id="ARBA00022714"/>
    </source>
</evidence>
<keyword evidence="2" id="KW-0479">Metal-binding</keyword>
<keyword evidence="3" id="KW-0408">Iron</keyword>
<accession>A0A3B0V829</accession>
<keyword evidence="1" id="KW-0001">2Fe-2S</keyword>
<evidence type="ECO:0000256" key="4">
    <source>
        <dbReference type="ARBA" id="ARBA00023014"/>
    </source>
</evidence>
<dbReference type="Pfam" id="PF00355">
    <property type="entry name" value="Rieske"/>
    <property type="match status" value="1"/>
</dbReference>
<dbReference type="GO" id="GO:0046872">
    <property type="term" value="F:metal ion binding"/>
    <property type="evidence" value="ECO:0007669"/>
    <property type="project" value="UniProtKB-KW"/>
</dbReference>
<dbReference type="SUPFAM" id="SSF50022">
    <property type="entry name" value="ISP domain"/>
    <property type="match status" value="1"/>
</dbReference>
<dbReference type="PANTHER" id="PTHR40261:SF1">
    <property type="entry name" value="RIESKE DOMAIN-CONTAINING PROTEIN"/>
    <property type="match status" value="1"/>
</dbReference>
<sequence length="111" mass="12155">MIGKLAKISDIKQGVLYECSLQTTSGPLSVMLYKKDGKYLAFKNLCPHHGRRMDYAAGKFLVADNGNIVCPAHGAEFNIDDGLCITGPCQGKSLESIQLQFNESDIFTIIK</sequence>
<dbReference type="GO" id="GO:0051537">
    <property type="term" value="F:2 iron, 2 sulfur cluster binding"/>
    <property type="evidence" value="ECO:0007669"/>
    <property type="project" value="UniProtKB-KW"/>
</dbReference>
<dbReference type="InterPro" id="IPR017941">
    <property type="entry name" value="Rieske_2Fe-2S"/>
</dbReference>
<organism evidence="6">
    <name type="scientific">hydrothermal vent metagenome</name>
    <dbReference type="NCBI Taxonomy" id="652676"/>
    <lineage>
        <taxon>unclassified sequences</taxon>
        <taxon>metagenomes</taxon>
        <taxon>ecological metagenomes</taxon>
    </lineage>
</organism>
<dbReference type="CDD" id="cd03467">
    <property type="entry name" value="Rieske"/>
    <property type="match status" value="1"/>
</dbReference>
<proteinExistence type="predicted"/>
<dbReference type="EMBL" id="UOEW01000217">
    <property type="protein sequence ID" value="VAW39041.1"/>
    <property type="molecule type" value="Genomic_DNA"/>
</dbReference>
<dbReference type="PANTHER" id="PTHR40261">
    <property type="match status" value="1"/>
</dbReference>
<protein>
    <recommendedName>
        <fullName evidence="5">Rieske domain-containing protein</fullName>
    </recommendedName>
</protein>
<gene>
    <name evidence="6" type="ORF">MNBD_GAMMA01-1916</name>
</gene>
<dbReference type="Gene3D" id="2.102.10.10">
    <property type="entry name" value="Rieske [2Fe-2S] iron-sulphur domain"/>
    <property type="match status" value="1"/>
</dbReference>
<feature type="domain" description="Rieske" evidence="5">
    <location>
        <begin position="3"/>
        <end position="108"/>
    </location>
</feature>
<reference evidence="6" key="1">
    <citation type="submission" date="2018-06" db="EMBL/GenBank/DDBJ databases">
        <authorList>
            <person name="Zhirakovskaya E."/>
        </authorList>
    </citation>
    <scope>NUCLEOTIDE SEQUENCE</scope>
</reference>
<keyword evidence="4" id="KW-0411">Iron-sulfur</keyword>